<keyword evidence="2" id="KW-1185">Reference proteome</keyword>
<sequence>MKIQQIFPTQQTTTTEEVLVLPETTFKCTYESKEANVAWRCINCHPDDYQIVEHALLIIRRPPFDKRIEYACVAQTGRIAANNPRKLLRMVVVWNPSSCLCSVEL</sequence>
<accession>A0A3P7MWS9</accession>
<reference evidence="1 2" key="1">
    <citation type="submission" date="2018-11" db="EMBL/GenBank/DDBJ databases">
        <authorList>
            <consortium name="Pathogen Informatics"/>
        </authorList>
    </citation>
    <scope>NUCLEOTIDE SEQUENCE [LARGE SCALE GENOMIC DNA]</scope>
</reference>
<organism evidence="1 2">
    <name type="scientific">Dibothriocephalus latus</name>
    <name type="common">Fish tapeworm</name>
    <name type="synonym">Diphyllobothrium latum</name>
    <dbReference type="NCBI Taxonomy" id="60516"/>
    <lineage>
        <taxon>Eukaryota</taxon>
        <taxon>Metazoa</taxon>
        <taxon>Spiralia</taxon>
        <taxon>Lophotrochozoa</taxon>
        <taxon>Platyhelminthes</taxon>
        <taxon>Cestoda</taxon>
        <taxon>Eucestoda</taxon>
        <taxon>Diphyllobothriidea</taxon>
        <taxon>Diphyllobothriidae</taxon>
        <taxon>Dibothriocephalus</taxon>
    </lineage>
</organism>
<evidence type="ECO:0000313" key="1">
    <source>
        <dbReference type="EMBL" id="VDN34254.1"/>
    </source>
</evidence>
<dbReference type="AlphaFoldDB" id="A0A3P7MWS9"/>
<proteinExistence type="predicted"/>
<evidence type="ECO:0008006" key="3">
    <source>
        <dbReference type="Google" id="ProtNLM"/>
    </source>
</evidence>
<protein>
    <recommendedName>
        <fullName evidence="3">Ig-like domain-containing protein</fullName>
    </recommendedName>
</protein>
<evidence type="ECO:0000313" key="2">
    <source>
        <dbReference type="Proteomes" id="UP000281553"/>
    </source>
</evidence>
<dbReference type="OrthoDB" id="10540149at2759"/>
<name>A0A3P7MWS9_DIBLA</name>
<gene>
    <name evidence="1" type="ORF">DILT_LOCUS16468</name>
</gene>
<dbReference type="EMBL" id="UYRU01084981">
    <property type="protein sequence ID" value="VDN34254.1"/>
    <property type="molecule type" value="Genomic_DNA"/>
</dbReference>
<dbReference type="Proteomes" id="UP000281553">
    <property type="component" value="Unassembled WGS sequence"/>
</dbReference>